<dbReference type="AlphaFoldDB" id="B0E2D5"/>
<gene>
    <name evidence="2" type="ORF">LACBIDRAFT_335457</name>
</gene>
<evidence type="ECO:0000256" key="1">
    <source>
        <dbReference type="SAM" id="MobiDB-lite"/>
    </source>
</evidence>
<dbReference type="InParanoid" id="B0E2D5"/>
<reference evidence="2 3" key="1">
    <citation type="journal article" date="2008" name="Nature">
        <title>The genome of Laccaria bicolor provides insights into mycorrhizal symbiosis.</title>
        <authorList>
            <person name="Martin F."/>
            <person name="Aerts A."/>
            <person name="Ahren D."/>
            <person name="Brun A."/>
            <person name="Danchin E.G.J."/>
            <person name="Duchaussoy F."/>
            <person name="Gibon J."/>
            <person name="Kohler A."/>
            <person name="Lindquist E."/>
            <person name="Pereda V."/>
            <person name="Salamov A."/>
            <person name="Shapiro H.J."/>
            <person name="Wuyts J."/>
            <person name="Blaudez D."/>
            <person name="Buee M."/>
            <person name="Brokstein P."/>
            <person name="Canbaeck B."/>
            <person name="Cohen D."/>
            <person name="Courty P.E."/>
            <person name="Coutinho P.M."/>
            <person name="Delaruelle C."/>
            <person name="Detter J.C."/>
            <person name="Deveau A."/>
            <person name="DiFazio S."/>
            <person name="Duplessis S."/>
            <person name="Fraissinet-Tachet L."/>
            <person name="Lucic E."/>
            <person name="Frey-Klett P."/>
            <person name="Fourrey C."/>
            <person name="Feussner I."/>
            <person name="Gay G."/>
            <person name="Grimwood J."/>
            <person name="Hoegger P.J."/>
            <person name="Jain P."/>
            <person name="Kilaru S."/>
            <person name="Labbe J."/>
            <person name="Lin Y.C."/>
            <person name="Legue V."/>
            <person name="Le Tacon F."/>
            <person name="Marmeisse R."/>
            <person name="Melayah D."/>
            <person name="Montanini B."/>
            <person name="Muratet M."/>
            <person name="Nehls U."/>
            <person name="Niculita-Hirzel H."/>
            <person name="Oudot-Le Secq M.P."/>
            <person name="Peter M."/>
            <person name="Quesneville H."/>
            <person name="Rajashekar B."/>
            <person name="Reich M."/>
            <person name="Rouhier N."/>
            <person name="Schmutz J."/>
            <person name="Yin T."/>
            <person name="Chalot M."/>
            <person name="Henrissat B."/>
            <person name="Kuees U."/>
            <person name="Lucas S."/>
            <person name="Van de Peer Y."/>
            <person name="Podila G.K."/>
            <person name="Polle A."/>
            <person name="Pukkila P.J."/>
            <person name="Richardson P.M."/>
            <person name="Rouze P."/>
            <person name="Sanders I.R."/>
            <person name="Stajich J.E."/>
            <person name="Tunlid A."/>
            <person name="Tuskan G."/>
            <person name="Grigoriev I.V."/>
        </authorList>
    </citation>
    <scope>NUCLEOTIDE SEQUENCE [LARGE SCALE GENOMIC DNA]</scope>
    <source>
        <strain evidence="3">S238N-H82 / ATCC MYA-4686</strain>
    </source>
</reference>
<feature type="region of interest" description="Disordered" evidence="1">
    <location>
        <begin position="498"/>
        <end position="545"/>
    </location>
</feature>
<name>B0E2D5_LACBS</name>
<proteinExistence type="predicted"/>
<protein>
    <submittedName>
        <fullName evidence="2">Uncharacterized protein</fullName>
    </submittedName>
</protein>
<dbReference type="OrthoDB" id="3106276at2759"/>
<dbReference type="EMBL" id="DS547179">
    <property type="protein sequence ID" value="EDQ98991.1"/>
    <property type="molecule type" value="Genomic_DNA"/>
</dbReference>
<dbReference type="HOGENOM" id="CLU_036000_1_0_1"/>
<feature type="compositionally biased region" description="Acidic residues" evidence="1">
    <location>
        <begin position="513"/>
        <end position="536"/>
    </location>
</feature>
<evidence type="ECO:0000313" key="3">
    <source>
        <dbReference type="Proteomes" id="UP000001194"/>
    </source>
</evidence>
<dbReference type="KEGG" id="lbc:LACBIDRAFT_335457"/>
<organism evidence="3">
    <name type="scientific">Laccaria bicolor (strain S238N-H82 / ATCC MYA-4686)</name>
    <name type="common">Bicoloured deceiver</name>
    <name type="synonym">Laccaria laccata var. bicolor</name>
    <dbReference type="NCBI Taxonomy" id="486041"/>
    <lineage>
        <taxon>Eukaryota</taxon>
        <taxon>Fungi</taxon>
        <taxon>Dikarya</taxon>
        <taxon>Basidiomycota</taxon>
        <taxon>Agaricomycotina</taxon>
        <taxon>Agaricomycetes</taxon>
        <taxon>Agaricomycetidae</taxon>
        <taxon>Agaricales</taxon>
        <taxon>Agaricineae</taxon>
        <taxon>Hydnangiaceae</taxon>
        <taxon>Laccaria</taxon>
    </lineage>
</organism>
<evidence type="ECO:0000313" key="2">
    <source>
        <dbReference type="EMBL" id="EDQ98991.1"/>
    </source>
</evidence>
<dbReference type="Proteomes" id="UP000001194">
    <property type="component" value="Unassembled WGS sequence"/>
</dbReference>
<keyword evidence="3" id="KW-1185">Reference proteome</keyword>
<accession>B0E2D5</accession>
<feature type="region of interest" description="Disordered" evidence="1">
    <location>
        <begin position="236"/>
        <end position="314"/>
    </location>
</feature>
<dbReference type="GeneID" id="6086015"/>
<sequence length="545" mass="60888">MSISRFNFIGSEHMLAVFDVARALFSEPGYAKLDSDIIVELLNLAQPFLLEYICITIDGVPETECDIRLRKSLFNAQLRVDADSIDPDWEVWMLEGPRNGGEYPEDECFTEEFLATLLTPDDPPVEVVMAEAAPAEVREEDGLPPIEDPVEIAATDKLPEDVSAEEVVPEPMVIEEDHLPPPKRHKLLNRAYTPISPANSTRSAAPFPVTLSPPAPVTPCPASRILAPPRLNIPEVVMHTRRPKSERQAKTEAIARTSRVLGSTSVSRKTNKRKRVDDAEAEEEGKSEQDIASLPPPVTKPKRGRPRKAESRGFAPAIVYNKKRLLPPHQRFADFSEMPPAEELLRDHVFGWGSPCIPCERSHYPACEYKLDPIPRGQVRNQLGRRATRLSPDKIADLIGNAIRDQRILHSLEAIVNTIRYRRDAQMRQAANAVFDLAAMDGEEGLIGTVFRNAEERDHYLPHFISLVGKLSKDDAPQDEEDVLATLATYMQHACPRLPRRGLSTQTIRMNEDNDPAEQGEDGEEDDQLYDDEDPVQEGHPAGSP</sequence>
<dbReference type="RefSeq" id="XP_001890352.1">
    <property type="nucleotide sequence ID" value="XM_001890317.1"/>
</dbReference>